<dbReference type="EMBL" id="CP119083">
    <property type="protein sequence ID" value="WEF33859.1"/>
    <property type="molecule type" value="Genomic_DNA"/>
</dbReference>
<name>A0ABY8BHM4_9BURK</name>
<organism evidence="6 7">
    <name type="scientific">Pseudoduganella chitinolytica</name>
    <dbReference type="NCBI Taxonomy" id="34070"/>
    <lineage>
        <taxon>Bacteria</taxon>
        <taxon>Pseudomonadati</taxon>
        <taxon>Pseudomonadota</taxon>
        <taxon>Betaproteobacteria</taxon>
        <taxon>Burkholderiales</taxon>
        <taxon>Oxalobacteraceae</taxon>
        <taxon>Telluria group</taxon>
        <taxon>Pseudoduganella</taxon>
    </lineage>
</organism>
<evidence type="ECO:0000256" key="2">
    <source>
        <dbReference type="ARBA" id="ARBA00023015"/>
    </source>
</evidence>
<dbReference type="CDD" id="cd01392">
    <property type="entry name" value="HTH_LacI"/>
    <property type="match status" value="1"/>
</dbReference>
<evidence type="ECO:0000313" key="7">
    <source>
        <dbReference type="Proteomes" id="UP001216510"/>
    </source>
</evidence>
<dbReference type="InterPro" id="IPR028082">
    <property type="entry name" value="Peripla_BP_I"/>
</dbReference>
<keyword evidence="7" id="KW-1185">Reference proteome</keyword>
<dbReference type="Pfam" id="PF00356">
    <property type="entry name" value="LacI"/>
    <property type="match status" value="1"/>
</dbReference>
<dbReference type="GO" id="GO:0003677">
    <property type="term" value="F:DNA binding"/>
    <property type="evidence" value="ECO:0007669"/>
    <property type="project" value="UniProtKB-KW"/>
</dbReference>
<proteinExistence type="predicted"/>
<dbReference type="Gene3D" id="3.40.50.2300">
    <property type="match status" value="2"/>
</dbReference>
<dbReference type="RefSeq" id="WP_277416543.1">
    <property type="nucleotide sequence ID" value="NZ_CP119083.1"/>
</dbReference>
<reference evidence="6 7" key="1">
    <citation type="submission" date="2023-02" db="EMBL/GenBank/DDBJ databases">
        <title>Gemone sequence of Telluria chitinolytica ACM 3522T.</title>
        <authorList>
            <person name="Frediansyah A."/>
            <person name="Miess H."/>
            <person name="Gross H."/>
        </authorList>
    </citation>
    <scope>NUCLEOTIDE SEQUENCE [LARGE SCALE GENOMIC DNA]</scope>
    <source>
        <strain evidence="6 7">ACM 3522</strain>
    </source>
</reference>
<dbReference type="SMART" id="SM00354">
    <property type="entry name" value="HTH_LACI"/>
    <property type="match status" value="1"/>
</dbReference>
<evidence type="ECO:0000259" key="5">
    <source>
        <dbReference type="PROSITE" id="PS50932"/>
    </source>
</evidence>
<dbReference type="InterPro" id="IPR010982">
    <property type="entry name" value="Lambda_DNA-bd_dom_sf"/>
</dbReference>
<evidence type="ECO:0000313" key="6">
    <source>
        <dbReference type="EMBL" id="WEF33859.1"/>
    </source>
</evidence>
<keyword evidence="3 6" id="KW-0238">DNA-binding</keyword>
<dbReference type="SUPFAM" id="SSF47413">
    <property type="entry name" value="lambda repressor-like DNA-binding domains"/>
    <property type="match status" value="1"/>
</dbReference>
<evidence type="ECO:0000256" key="4">
    <source>
        <dbReference type="ARBA" id="ARBA00023163"/>
    </source>
</evidence>
<dbReference type="PANTHER" id="PTHR30146:SF148">
    <property type="entry name" value="HTH-TYPE TRANSCRIPTIONAL REPRESSOR PURR-RELATED"/>
    <property type="match status" value="1"/>
</dbReference>
<evidence type="ECO:0000256" key="1">
    <source>
        <dbReference type="ARBA" id="ARBA00022491"/>
    </source>
</evidence>
<dbReference type="PANTHER" id="PTHR30146">
    <property type="entry name" value="LACI-RELATED TRANSCRIPTIONAL REPRESSOR"/>
    <property type="match status" value="1"/>
</dbReference>
<dbReference type="InterPro" id="IPR046335">
    <property type="entry name" value="LacI/GalR-like_sensor"/>
</dbReference>
<evidence type="ECO:0000256" key="3">
    <source>
        <dbReference type="ARBA" id="ARBA00023125"/>
    </source>
</evidence>
<keyword evidence="4" id="KW-0804">Transcription</keyword>
<keyword evidence="1" id="KW-0678">Repressor</keyword>
<dbReference type="InterPro" id="IPR000843">
    <property type="entry name" value="HTH_LacI"/>
</dbReference>
<dbReference type="PROSITE" id="PS00356">
    <property type="entry name" value="HTH_LACI_1"/>
    <property type="match status" value="1"/>
</dbReference>
<accession>A0ABY8BHM4</accession>
<protein>
    <submittedName>
        <fullName evidence="6">LacI family DNA-binding transcriptional regulator</fullName>
    </submittedName>
</protein>
<feature type="domain" description="HTH lacI-type" evidence="5">
    <location>
        <begin position="2"/>
        <end position="56"/>
    </location>
</feature>
<dbReference type="Pfam" id="PF13377">
    <property type="entry name" value="Peripla_BP_3"/>
    <property type="match status" value="1"/>
</dbReference>
<dbReference type="PROSITE" id="PS50932">
    <property type="entry name" value="HTH_LACI_2"/>
    <property type="match status" value="1"/>
</dbReference>
<dbReference type="SUPFAM" id="SSF53822">
    <property type="entry name" value="Periplasmic binding protein-like I"/>
    <property type="match status" value="1"/>
</dbReference>
<keyword evidence="2" id="KW-0805">Transcription regulation</keyword>
<dbReference type="Proteomes" id="UP001216510">
    <property type="component" value="Chromosome"/>
</dbReference>
<sequence>MATIKEVALAAGVSYTTVSHVLNDTRPVSPAARERVLAAAAALHYVPSALARSLRSQTTGTIGMIIPNNTNPYFSEVARGIEDTCYAAGYSVILCNSDDDPAKQRDYLNVLLTKRCDGLILAALAQTDSQLLRQRRVPAVFLDRAPEGLEYDVVGIDNMAGGELAGQHLLALGRRRIGCIGGPRELEVSEQRIAGLRVALSGALADDLCETADFSSAGGYAAALRLLARPAAQRPDALFCCNDMMAIGALRAAAELGIAVPGELAVVGFDDIDLAQFVHPPLSSVAQGTRALGNITAACLLDRIAQPDRPPQRRRIAPVLNVRGSSVAGAHPSSITSPGTSS</sequence>
<dbReference type="Gene3D" id="1.10.260.40">
    <property type="entry name" value="lambda repressor-like DNA-binding domains"/>
    <property type="match status" value="1"/>
</dbReference>
<gene>
    <name evidence="6" type="ORF">PX653_03525</name>
</gene>